<dbReference type="Proteomes" id="UP001338137">
    <property type="component" value="Unassembled WGS sequence"/>
</dbReference>
<sequence length="94" mass="10517">MQTDRSCKGCRDGYNVTDAQINRILATPMFQEANCVPDSVYDHRLRICRECPKLHGGHTCSMCGCIVQVTAKLKNKSCPMASSNTIGWQKYEDS</sequence>
<dbReference type="RefSeq" id="WP_246362019.1">
    <property type="nucleotide sequence ID" value="NZ_JABMKZ010000002.1"/>
</dbReference>
<reference evidence="1 2" key="1">
    <citation type="submission" date="2023-03" db="EMBL/GenBank/DDBJ databases">
        <title>Bacillus Genome Sequencing.</title>
        <authorList>
            <person name="Dunlap C."/>
        </authorList>
    </citation>
    <scope>NUCLEOTIDE SEQUENCE [LARGE SCALE GENOMIC DNA]</scope>
    <source>
        <strain evidence="1 2">BD-533</strain>
    </source>
</reference>
<keyword evidence="2" id="KW-1185">Reference proteome</keyword>
<evidence type="ECO:0000313" key="2">
    <source>
        <dbReference type="Proteomes" id="UP001338137"/>
    </source>
</evidence>
<name>A0ABU6GDP3_9BACL</name>
<evidence type="ECO:0000313" key="1">
    <source>
        <dbReference type="EMBL" id="MEC0232021.1"/>
    </source>
</evidence>
<dbReference type="EMBL" id="JARLKY010000110">
    <property type="protein sequence ID" value="MEC0232021.1"/>
    <property type="molecule type" value="Genomic_DNA"/>
</dbReference>
<dbReference type="InterPro" id="IPR046169">
    <property type="entry name" value="DUF6171"/>
</dbReference>
<comment type="caution">
    <text evidence="1">The sequence shown here is derived from an EMBL/GenBank/DDBJ whole genome shotgun (WGS) entry which is preliminary data.</text>
</comment>
<proteinExistence type="predicted"/>
<dbReference type="Pfam" id="PF19668">
    <property type="entry name" value="DUF6171"/>
    <property type="match status" value="1"/>
</dbReference>
<accession>A0ABU6GDP3</accession>
<organism evidence="1 2">
    <name type="scientific">Paenibacillus alba</name>
    <dbReference type="NCBI Taxonomy" id="1197127"/>
    <lineage>
        <taxon>Bacteria</taxon>
        <taxon>Bacillati</taxon>
        <taxon>Bacillota</taxon>
        <taxon>Bacilli</taxon>
        <taxon>Bacillales</taxon>
        <taxon>Paenibacillaceae</taxon>
        <taxon>Paenibacillus</taxon>
    </lineage>
</organism>
<protein>
    <submittedName>
        <fullName evidence="1">DUF6171 family protein</fullName>
    </submittedName>
</protein>
<gene>
    <name evidence="1" type="ORF">P4I72_33490</name>
</gene>